<sequence length="778" mass="90243">MNSLVSCVSELKTRHGLLNFLGISERLLNDKAFEQWETQAFNIYRLIIEKVFQQSIRSFLTSSQVETQLYSLFDIYPRQSFTILCNYIARIEHAKEVPEFQVDCLLEAIQFLLRDEHKIHTLFSGMNDDESMKFYDFFFNAAVKVSNLIAKLKSKPEIITTLKRLKDVRNEIGSIMIHDQIEPLHRTTYFLYKLARLDGTKLPSVVESVMSHRTSNEKTVLFYDNMSSTQCEEILTILLNSNMQIDQITSYYTVTDPMTQARIIRMLDENLNSLVRRYVTNNKHRYMYRGVAVLAQLKPDSLLKMTLNTMKLLECQFGMPQLFPLDCLGITMALVMIAINRMSSEEKKEMEPVFRTLMVAIGPSLLSIDINRRHLILFFLQWLSNEVNISSTNKLFDLSEDNVEELQSIKKLVQLKESLKTGEFDKREDDSKLALSIVEHPDEVPFFDEEETKKENVKPVQVKCPDFGMFPSFAAYNVAPYKMAENRQIPLDSDDEDDENDESFSNIPYIEMCLEIIGENTCSIKFHGAILSLVKLLTRRAVGYKLASPLISEAFLFLNNHYNWKHFRSNQITIIGLTMEYSPELVPKFLDRIKTSNITSSQRMIILEAVMECFELMKKNEPTDYYVKVEYLVDSLIGLFSDMQQLKQFFESGDDTFKLYFKTIAAIFINAAHAPCIVDITSRIFRYMKAIRDLHVGMIDLECIVVYYALFKNIDAKVFKSHFTCELNDVYYWIGNINEISNHAIHIHQESYGNNVHKILGEHIRNEIATILNFFGST</sequence>
<name>A0AC35U2H3_9BILA</name>
<organism evidence="1 2">
    <name type="scientific">Rhabditophanes sp. KR3021</name>
    <dbReference type="NCBI Taxonomy" id="114890"/>
    <lineage>
        <taxon>Eukaryota</taxon>
        <taxon>Metazoa</taxon>
        <taxon>Ecdysozoa</taxon>
        <taxon>Nematoda</taxon>
        <taxon>Chromadorea</taxon>
        <taxon>Rhabditida</taxon>
        <taxon>Tylenchina</taxon>
        <taxon>Panagrolaimomorpha</taxon>
        <taxon>Strongyloidoidea</taxon>
        <taxon>Alloionematidae</taxon>
        <taxon>Rhabditophanes</taxon>
    </lineage>
</organism>
<accession>A0AC35U2H3</accession>
<protein>
    <submittedName>
        <fullName evidence="2">FPL domain-containing protein</fullName>
    </submittedName>
</protein>
<proteinExistence type="predicted"/>
<reference evidence="2" key="1">
    <citation type="submission" date="2016-11" db="UniProtKB">
        <authorList>
            <consortium name="WormBaseParasite"/>
        </authorList>
    </citation>
    <scope>IDENTIFICATION</scope>
    <source>
        <strain evidence="2">KR3021</strain>
    </source>
</reference>
<evidence type="ECO:0000313" key="2">
    <source>
        <dbReference type="WBParaSite" id="RSKR_0000707000.1"/>
    </source>
</evidence>
<dbReference type="Proteomes" id="UP000095286">
    <property type="component" value="Unplaced"/>
</dbReference>
<evidence type="ECO:0000313" key="1">
    <source>
        <dbReference type="Proteomes" id="UP000095286"/>
    </source>
</evidence>
<dbReference type="WBParaSite" id="RSKR_0000707000.1">
    <property type="protein sequence ID" value="RSKR_0000707000.1"/>
    <property type="gene ID" value="RSKR_0000707000"/>
</dbReference>